<reference evidence="1 2" key="1">
    <citation type="submission" date="2014-02" db="EMBL/GenBank/DDBJ databases">
        <title>The small core and large imbalanced accessory genome model reveals a collaborative survival strategy of Sorangium cellulosum strains in nature.</title>
        <authorList>
            <person name="Han K."/>
            <person name="Peng R."/>
            <person name="Blom J."/>
            <person name="Li Y.-Z."/>
        </authorList>
    </citation>
    <scope>NUCLEOTIDE SEQUENCE [LARGE SCALE GENOMIC DNA]</scope>
    <source>
        <strain evidence="1 2">So0149</strain>
    </source>
</reference>
<evidence type="ECO:0000313" key="2">
    <source>
        <dbReference type="Proteomes" id="UP000075515"/>
    </source>
</evidence>
<name>A0A150S583_SORCE</name>
<organism evidence="1 2">
    <name type="scientific">Sorangium cellulosum</name>
    <name type="common">Polyangium cellulosum</name>
    <dbReference type="NCBI Taxonomy" id="56"/>
    <lineage>
        <taxon>Bacteria</taxon>
        <taxon>Pseudomonadati</taxon>
        <taxon>Myxococcota</taxon>
        <taxon>Polyangia</taxon>
        <taxon>Polyangiales</taxon>
        <taxon>Polyangiaceae</taxon>
        <taxon>Sorangium</taxon>
    </lineage>
</organism>
<dbReference type="Proteomes" id="UP000075515">
    <property type="component" value="Unassembled WGS sequence"/>
</dbReference>
<comment type="caution">
    <text evidence="1">The sequence shown here is derived from an EMBL/GenBank/DDBJ whole genome shotgun (WGS) entry which is preliminary data.</text>
</comment>
<gene>
    <name evidence="1" type="ORF">BE18_42595</name>
</gene>
<evidence type="ECO:0000313" key="1">
    <source>
        <dbReference type="EMBL" id="KYF87557.1"/>
    </source>
</evidence>
<protein>
    <submittedName>
        <fullName evidence="1">Uncharacterized protein</fullName>
    </submittedName>
</protein>
<accession>A0A150S583</accession>
<sequence>MHAHKLIVRVPKSRRVEISLPEDVPEGEAEIIVLTQEQRDVHPMEGGRNERLLAACRAVDAWRDDNPERILSKEQVDAALSAERDSWGEP</sequence>
<dbReference type="EMBL" id="JEMC01002443">
    <property type="protein sequence ID" value="KYF87557.1"/>
    <property type="molecule type" value="Genomic_DNA"/>
</dbReference>
<proteinExistence type="predicted"/>
<dbReference type="AlphaFoldDB" id="A0A150S583"/>